<proteinExistence type="inferred from homology"/>
<dbReference type="Gene3D" id="2.160.20.10">
    <property type="entry name" value="Single-stranded right-handed beta-helix, Pectin lyase-like"/>
    <property type="match status" value="1"/>
</dbReference>
<evidence type="ECO:0000256" key="2">
    <source>
        <dbReference type="ARBA" id="ARBA00006027"/>
    </source>
</evidence>
<evidence type="ECO:0000259" key="8">
    <source>
        <dbReference type="SMART" id="SM00856"/>
    </source>
</evidence>
<dbReference type="SUPFAM" id="SSF51126">
    <property type="entry name" value="Pectin lyase-like"/>
    <property type="match status" value="1"/>
</dbReference>
<dbReference type="RefSeq" id="XP_021847851.2">
    <property type="nucleotide sequence ID" value="XM_021992159.2"/>
</dbReference>
<comment type="similarity">
    <text evidence="3">In the C-terminal section; belongs to the pectinesterase family.</text>
</comment>
<dbReference type="NCBIfam" id="TIGR01614">
    <property type="entry name" value="PME_inhib"/>
    <property type="match status" value="1"/>
</dbReference>
<dbReference type="KEGG" id="soe:110787525"/>
<comment type="pathway">
    <text evidence="1 7">Glycan metabolism; pectin degradation; 2-dehydro-3-deoxy-D-gluconate from pectin: step 1/5.</text>
</comment>
<dbReference type="Proteomes" id="UP000813463">
    <property type="component" value="Chromosome 6"/>
</dbReference>
<evidence type="ECO:0000256" key="3">
    <source>
        <dbReference type="ARBA" id="ARBA00007786"/>
    </source>
</evidence>
<dbReference type="EC" id="3.1.1.11" evidence="7"/>
<dbReference type="PROSITE" id="PS00503">
    <property type="entry name" value="PECTINESTERASE_2"/>
    <property type="match status" value="1"/>
</dbReference>
<dbReference type="InterPro" id="IPR006501">
    <property type="entry name" value="Pectinesterase_inhib_dom"/>
</dbReference>
<accession>A0A9R0IEH6</accession>
<evidence type="ECO:0000313" key="10">
    <source>
        <dbReference type="RefSeq" id="XP_021847851.2"/>
    </source>
</evidence>
<dbReference type="InterPro" id="IPR000070">
    <property type="entry name" value="Pectinesterase_cat"/>
</dbReference>
<feature type="chain" id="PRO_5045006582" description="Pectinesterase" evidence="7">
    <location>
        <begin position="31"/>
        <end position="554"/>
    </location>
</feature>
<dbReference type="InterPro" id="IPR012334">
    <property type="entry name" value="Pectin_lyas_fold"/>
</dbReference>
<keyword evidence="7" id="KW-0732">Signal</keyword>
<keyword evidence="5 7" id="KW-0063">Aspartyl esterase</keyword>
<dbReference type="GO" id="GO:0045490">
    <property type="term" value="P:pectin catabolic process"/>
    <property type="evidence" value="ECO:0007669"/>
    <property type="project" value="UniProtKB-UniRule"/>
</dbReference>
<keyword evidence="4 7" id="KW-0378">Hydrolase</keyword>
<reference evidence="9" key="1">
    <citation type="journal article" date="2021" name="Nat. Commun.">
        <title>Genomic analyses provide insights into spinach domestication and the genetic basis of agronomic traits.</title>
        <authorList>
            <person name="Cai X."/>
            <person name="Sun X."/>
            <person name="Xu C."/>
            <person name="Sun H."/>
            <person name="Wang X."/>
            <person name="Ge C."/>
            <person name="Zhang Z."/>
            <person name="Wang Q."/>
            <person name="Fei Z."/>
            <person name="Jiao C."/>
            <person name="Wang Q."/>
        </authorList>
    </citation>
    <scope>NUCLEOTIDE SEQUENCE [LARGE SCALE GENOMIC DNA]</scope>
    <source>
        <strain evidence="9">cv. Varoflay</strain>
    </source>
</reference>
<dbReference type="AlphaFoldDB" id="A0A9R0IEH6"/>
<dbReference type="SMART" id="SM00856">
    <property type="entry name" value="PMEI"/>
    <property type="match status" value="1"/>
</dbReference>
<feature type="active site" evidence="6">
    <location>
        <position position="392"/>
    </location>
</feature>
<dbReference type="GO" id="GO:0046910">
    <property type="term" value="F:pectinesterase inhibitor activity"/>
    <property type="evidence" value="ECO:0000318"/>
    <property type="project" value="GO_Central"/>
</dbReference>
<feature type="signal peptide" evidence="7">
    <location>
        <begin position="1"/>
        <end position="30"/>
    </location>
</feature>
<dbReference type="SUPFAM" id="SSF101148">
    <property type="entry name" value="Plant invertase/pectin methylesterase inhibitor"/>
    <property type="match status" value="1"/>
</dbReference>
<evidence type="ECO:0000256" key="4">
    <source>
        <dbReference type="ARBA" id="ARBA00022801"/>
    </source>
</evidence>
<dbReference type="GO" id="GO:0042545">
    <property type="term" value="P:cell wall modification"/>
    <property type="evidence" value="ECO:0007669"/>
    <property type="project" value="UniProtKB-UniRule"/>
</dbReference>
<feature type="domain" description="Pectinesterase inhibitor" evidence="8">
    <location>
        <begin position="35"/>
        <end position="189"/>
    </location>
</feature>
<organism evidence="9 10">
    <name type="scientific">Spinacia oleracea</name>
    <name type="common">Spinach</name>
    <dbReference type="NCBI Taxonomy" id="3562"/>
    <lineage>
        <taxon>Eukaryota</taxon>
        <taxon>Viridiplantae</taxon>
        <taxon>Streptophyta</taxon>
        <taxon>Embryophyta</taxon>
        <taxon>Tracheophyta</taxon>
        <taxon>Spermatophyta</taxon>
        <taxon>Magnoliopsida</taxon>
        <taxon>eudicotyledons</taxon>
        <taxon>Gunneridae</taxon>
        <taxon>Pentapetalae</taxon>
        <taxon>Caryophyllales</taxon>
        <taxon>Chenopodiaceae</taxon>
        <taxon>Chenopodioideae</taxon>
        <taxon>Anserineae</taxon>
        <taxon>Spinacia</taxon>
    </lineage>
</organism>
<comment type="catalytic activity">
    <reaction evidence="7">
        <text>[(1-&gt;4)-alpha-D-galacturonosyl methyl ester](n) + n H2O = [(1-&gt;4)-alpha-D-galacturonosyl](n) + n methanol + n H(+)</text>
        <dbReference type="Rhea" id="RHEA:22380"/>
        <dbReference type="Rhea" id="RHEA-COMP:14570"/>
        <dbReference type="Rhea" id="RHEA-COMP:14573"/>
        <dbReference type="ChEBI" id="CHEBI:15377"/>
        <dbReference type="ChEBI" id="CHEBI:15378"/>
        <dbReference type="ChEBI" id="CHEBI:17790"/>
        <dbReference type="ChEBI" id="CHEBI:140522"/>
        <dbReference type="ChEBI" id="CHEBI:140523"/>
        <dbReference type="EC" id="3.1.1.11"/>
    </reaction>
</comment>
<dbReference type="InterPro" id="IPR033131">
    <property type="entry name" value="Pectinesterase_Asp_AS"/>
</dbReference>
<keyword evidence="9" id="KW-1185">Reference proteome</keyword>
<comment type="similarity">
    <text evidence="2">In the N-terminal section; belongs to the PMEI family.</text>
</comment>
<dbReference type="CDD" id="cd15798">
    <property type="entry name" value="PMEI-like_3"/>
    <property type="match status" value="1"/>
</dbReference>
<dbReference type="Gene3D" id="1.20.140.40">
    <property type="entry name" value="Invertase/pectin methylesterase inhibitor family protein"/>
    <property type="match status" value="1"/>
</dbReference>
<dbReference type="Pfam" id="PF01095">
    <property type="entry name" value="Pectinesterase"/>
    <property type="match status" value="1"/>
</dbReference>
<reference evidence="10" key="2">
    <citation type="submission" date="2025-08" db="UniProtKB">
        <authorList>
            <consortium name="RefSeq"/>
        </authorList>
    </citation>
    <scope>IDENTIFICATION</scope>
    <source>
        <tissue evidence="10">Leaf</tissue>
    </source>
</reference>
<protein>
    <recommendedName>
        <fullName evidence="7">Pectinesterase</fullName>
        <ecNumber evidence="7">3.1.1.11</ecNumber>
    </recommendedName>
</protein>
<name>A0A9R0IEH6_SPIOL</name>
<dbReference type="GeneID" id="110787525"/>
<gene>
    <name evidence="10" type="primary">LOC110787525</name>
</gene>
<evidence type="ECO:0000256" key="5">
    <source>
        <dbReference type="ARBA" id="ARBA00023085"/>
    </source>
</evidence>
<evidence type="ECO:0000256" key="1">
    <source>
        <dbReference type="ARBA" id="ARBA00005184"/>
    </source>
</evidence>
<dbReference type="InterPro" id="IPR011050">
    <property type="entry name" value="Pectin_lyase_fold/virulence"/>
</dbReference>
<dbReference type="GO" id="GO:0030599">
    <property type="term" value="F:pectinesterase activity"/>
    <property type="evidence" value="ECO:0000318"/>
    <property type="project" value="GO_Central"/>
</dbReference>
<dbReference type="InterPro" id="IPR035513">
    <property type="entry name" value="Invertase/methylesterase_inhib"/>
</dbReference>
<evidence type="ECO:0000256" key="6">
    <source>
        <dbReference type="PROSITE-ProRule" id="PRU10040"/>
    </source>
</evidence>
<dbReference type="Pfam" id="PF04043">
    <property type="entry name" value="PMEI"/>
    <property type="match status" value="1"/>
</dbReference>
<evidence type="ECO:0000313" key="9">
    <source>
        <dbReference type="Proteomes" id="UP000813463"/>
    </source>
</evidence>
<evidence type="ECO:0000256" key="7">
    <source>
        <dbReference type="RuleBase" id="RU000589"/>
    </source>
</evidence>
<sequence length="554" mass="61297">MRFLEHYNRVFFMEKILVLSFSLLLSSIHCLPSTLNTQYLNICDQTPYPQICNSLIISDVLPTSSLRETTLVIRNTALKVTLDHARKVHGVMSSVDFSSFEDHQAKVAWEDCLELYKDTIHELNHTIISSSSRSSITKHDIQTYLSAANTNLETCKNGFNDLNVTIKNQELFGFALNNFTQLLTNTLAINGAISKSSTIPFKPYTGGGGGGGGGRRLLASGFPSWISKHDHKLLYSSMSTAKLADLVVAKDGSGNYKTISEAVAAAKHLRNRIRRFIIYVKAGIYKENVVITNKMVNLMLIGDGIDVTIVSANKNVYDGCTTFRSATFAISGNGFIAFENTAGPQKHQAVALRSGSDFSIFYRCSFKGYQDTLYVYSKRQFYKECDIYGTVDFIFGNAAAVIQNCNIYARRPMTNQKNTITAQGRSDPNENTGIVIHDSIIEAASDLKLIQGSCQTFLGRPWKMYSRTVIMKSNIDGFVDRAGWTPWDGEFAVKTLYYAEYMNNGAGAGTWGRVKWPGYHVITSPIEAGKFTVGNFVGGDKWIPATGVPFTSGL</sequence>
<dbReference type="PANTHER" id="PTHR31707">
    <property type="entry name" value="PECTINESTERASE"/>
    <property type="match status" value="1"/>
</dbReference>